<dbReference type="AlphaFoldDB" id="A0A7U2EYU1"/>
<name>A0A7U2EYU1_PHANO</name>
<dbReference type="VEuPathDB" id="FungiDB:JI435_407540"/>
<sequence>MKKKSSVPISSTRFPDAIHDYGGSCRTYMHHESRWEDAVLMHTPGPCRCRAHTLADQHGKLSPVWAEGV</sequence>
<dbReference type="Proteomes" id="UP000663193">
    <property type="component" value="Chromosome 5"/>
</dbReference>
<organism evidence="1 2">
    <name type="scientific">Phaeosphaeria nodorum (strain SN15 / ATCC MYA-4574 / FGSC 10173)</name>
    <name type="common">Glume blotch fungus</name>
    <name type="synonym">Parastagonospora nodorum</name>
    <dbReference type="NCBI Taxonomy" id="321614"/>
    <lineage>
        <taxon>Eukaryota</taxon>
        <taxon>Fungi</taxon>
        <taxon>Dikarya</taxon>
        <taxon>Ascomycota</taxon>
        <taxon>Pezizomycotina</taxon>
        <taxon>Dothideomycetes</taxon>
        <taxon>Pleosporomycetidae</taxon>
        <taxon>Pleosporales</taxon>
        <taxon>Pleosporineae</taxon>
        <taxon>Phaeosphaeriaceae</taxon>
        <taxon>Parastagonospora</taxon>
    </lineage>
</organism>
<evidence type="ECO:0000313" key="2">
    <source>
        <dbReference type="Proteomes" id="UP000663193"/>
    </source>
</evidence>
<gene>
    <name evidence="1" type="ORF">JI435_407540</name>
</gene>
<protein>
    <submittedName>
        <fullName evidence="1">Uncharacterized protein</fullName>
    </submittedName>
</protein>
<evidence type="ECO:0000313" key="1">
    <source>
        <dbReference type="EMBL" id="QRC95574.1"/>
    </source>
</evidence>
<reference evidence="2" key="1">
    <citation type="journal article" date="2021" name="BMC Genomics">
        <title>Chromosome-level genome assembly and manually-curated proteome of model necrotroph Parastagonospora nodorum Sn15 reveals a genome-wide trove of candidate effector homologs, and redundancy of virulence-related functions within an accessory chromosome.</title>
        <authorList>
            <person name="Bertazzoni S."/>
            <person name="Jones D.A.B."/>
            <person name="Phan H.T."/>
            <person name="Tan K.-C."/>
            <person name="Hane J.K."/>
        </authorList>
    </citation>
    <scope>NUCLEOTIDE SEQUENCE [LARGE SCALE GENOMIC DNA]</scope>
    <source>
        <strain evidence="2">SN15 / ATCC MYA-4574 / FGSC 10173)</strain>
    </source>
</reference>
<accession>A0A7U2EYU1</accession>
<keyword evidence="2" id="KW-1185">Reference proteome</keyword>
<dbReference type="EMBL" id="CP069027">
    <property type="protein sequence ID" value="QRC95574.1"/>
    <property type="molecule type" value="Genomic_DNA"/>
</dbReference>
<proteinExistence type="predicted"/>